<evidence type="ECO:0000256" key="1">
    <source>
        <dbReference type="ARBA" id="ARBA00022737"/>
    </source>
</evidence>
<dbReference type="AlphaFoldDB" id="C1FEB2"/>
<dbReference type="GeneID" id="8250595"/>
<dbReference type="RefSeq" id="XP_002507275.1">
    <property type="nucleotide sequence ID" value="XM_002507229.1"/>
</dbReference>
<dbReference type="InterPro" id="IPR011042">
    <property type="entry name" value="6-blade_b-propeller_TolB-like"/>
</dbReference>
<dbReference type="EMBL" id="CP001574">
    <property type="protein sequence ID" value="ACO68533.1"/>
    <property type="molecule type" value="Genomic_DNA"/>
</dbReference>
<dbReference type="PROSITE" id="PS51125">
    <property type="entry name" value="NHL"/>
    <property type="match status" value="1"/>
</dbReference>
<keyword evidence="1" id="KW-0677">Repeat</keyword>
<gene>
    <name evidence="4" type="ORF">MICPUN_55382</name>
</gene>
<proteinExistence type="predicted"/>
<dbReference type="PANTHER" id="PTHR46388:SF2">
    <property type="entry name" value="NHL REPEAT-CONTAINING PROTEIN 2"/>
    <property type="match status" value="1"/>
</dbReference>
<organism evidence="4 5">
    <name type="scientific">Micromonas commoda (strain RCC299 / NOUM17 / CCMP2709)</name>
    <name type="common">Picoplanktonic green alga</name>
    <dbReference type="NCBI Taxonomy" id="296587"/>
    <lineage>
        <taxon>Eukaryota</taxon>
        <taxon>Viridiplantae</taxon>
        <taxon>Chlorophyta</taxon>
        <taxon>Mamiellophyceae</taxon>
        <taxon>Mamiellales</taxon>
        <taxon>Mamiellaceae</taxon>
        <taxon>Micromonas</taxon>
    </lineage>
</organism>
<dbReference type="PANTHER" id="PTHR46388">
    <property type="entry name" value="NHL REPEAT-CONTAINING PROTEIN 2"/>
    <property type="match status" value="1"/>
</dbReference>
<feature type="region of interest" description="Disordered" evidence="3">
    <location>
        <begin position="1"/>
        <end position="34"/>
    </location>
</feature>
<dbReference type="OrthoDB" id="537554at2759"/>
<dbReference type="STRING" id="296587.C1FEB2"/>
<dbReference type="Gene3D" id="2.120.10.30">
    <property type="entry name" value="TolB, C-terminal domain"/>
    <property type="match status" value="1"/>
</dbReference>
<keyword evidence="5" id="KW-1185">Reference proteome</keyword>
<name>C1FEB2_MICCC</name>
<protein>
    <recommendedName>
        <fullName evidence="6">NHL repeat-containing protein</fullName>
    </recommendedName>
</protein>
<sequence length="131" mass="13950">MHPGKVTSISGSGIPGFRDGQGEKSHFSSPAGVAVSSDGSVYVADSGNNRIRRVSSKGHVTWIAGSGLAGFSDDKLLRAEFNRPQGIVTIPTGLIFVADTLNHRIRLVSLHEGLVSTYGKVFRVRPIPRLP</sequence>
<evidence type="ECO:0000256" key="3">
    <source>
        <dbReference type="SAM" id="MobiDB-lite"/>
    </source>
</evidence>
<dbReference type="InParanoid" id="C1FEB2"/>
<feature type="repeat" description="NHL" evidence="2">
    <location>
        <begin position="22"/>
        <end position="57"/>
    </location>
</feature>
<dbReference type="Pfam" id="PF01436">
    <property type="entry name" value="NHL"/>
    <property type="match status" value="2"/>
</dbReference>
<evidence type="ECO:0000313" key="5">
    <source>
        <dbReference type="Proteomes" id="UP000002009"/>
    </source>
</evidence>
<dbReference type="InterPro" id="IPR001258">
    <property type="entry name" value="NHL_repeat"/>
</dbReference>
<dbReference type="KEGG" id="mis:MICPUN_55382"/>
<dbReference type="Proteomes" id="UP000002009">
    <property type="component" value="Chromosome 1"/>
</dbReference>
<evidence type="ECO:0000313" key="4">
    <source>
        <dbReference type="EMBL" id="ACO68533.1"/>
    </source>
</evidence>
<reference evidence="4 5" key="1">
    <citation type="journal article" date="2009" name="Science">
        <title>Green evolution and dynamic adaptations revealed by genomes of the marine picoeukaryotes Micromonas.</title>
        <authorList>
            <person name="Worden A.Z."/>
            <person name="Lee J.H."/>
            <person name="Mock T."/>
            <person name="Rouze P."/>
            <person name="Simmons M.P."/>
            <person name="Aerts A.L."/>
            <person name="Allen A.E."/>
            <person name="Cuvelier M.L."/>
            <person name="Derelle E."/>
            <person name="Everett M.V."/>
            <person name="Foulon E."/>
            <person name="Grimwood J."/>
            <person name="Gundlach H."/>
            <person name="Henrissat B."/>
            <person name="Napoli C."/>
            <person name="McDonald S.M."/>
            <person name="Parker M.S."/>
            <person name="Rombauts S."/>
            <person name="Salamov A."/>
            <person name="Von Dassow P."/>
            <person name="Badger J.H."/>
            <person name="Coutinho P.M."/>
            <person name="Demir E."/>
            <person name="Dubchak I."/>
            <person name="Gentemann C."/>
            <person name="Eikrem W."/>
            <person name="Gready J.E."/>
            <person name="John U."/>
            <person name="Lanier W."/>
            <person name="Lindquist E.A."/>
            <person name="Lucas S."/>
            <person name="Mayer K.F."/>
            <person name="Moreau H."/>
            <person name="Not F."/>
            <person name="Otillar R."/>
            <person name="Panaud O."/>
            <person name="Pangilinan J."/>
            <person name="Paulsen I."/>
            <person name="Piegu B."/>
            <person name="Poliakov A."/>
            <person name="Robbens S."/>
            <person name="Schmutz J."/>
            <person name="Toulza E."/>
            <person name="Wyss T."/>
            <person name="Zelensky A."/>
            <person name="Zhou K."/>
            <person name="Armbrust E.V."/>
            <person name="Bhattacharya D."/>
            <person name="Goodenough U.W."/>
            <person name="Van de Peer Y."/>
            <person name="Grigoriev I.V."/>
        </authorList>
    </citation>
    <scope>NUCLEOTIDE SEQUENCE [LARGE SCALE GENOMIC DNA]</scope>
    <source>
        <strain evidence="5">RCC299 / NOUM17</strain>
    </source>
</reference>
<evidence type="ECO:0008006" key="6">
    <source>
        <dbReference type="Google" id="ProtNLM"/>
    </source>
</evidence>
<accession>C1FEB2</accession>
<dbReference type="eggNOG" id="KOG2177">
    <property type="taxonomic scope" value="Eukaryota"/>
</dbReference>
<evidence type="ECO:0000256" key="2">
    <source>
        <dbReference type="PROSITE-ProRule" id="PRU00504"/>
    </source>
</evidence>
<dbReference type="SUPFAM" id="SSF101898">
    <property type="entry name" value="NHL repeat"/>
    <property type="match status" value="1"/>
</dbReference>